<dbReference type="KEGG" id="adz:ADFLV_2757"/>
<dbReference type="Proteomes" id="UP000503313">
    <property type="component" value="Chromosome"/>
</dbReference>
<protein>
    <recommendedName>
        <fullName evidence="5">Probable membrane transporter protein</fullName>
    </recommendedName>
</protein>
<keyword evidence="5" id="KW-1003">Cell membrane</keyword>
<dbReference type="EMBL" id="CP053835">
    <property type="protein sequence ID" value="QKF78729.1"/>
    <property type="molecule type" value="Genomic_DNA"/>
</dbReference>
<dbReference type="Pfam" id="PF01925">
    <property type="entry name" value="TauE"/>
    <property type="match status" value="2"/>
</dbReference>
<dbReference type="InterPro" id="IPR051598">
    <property type="entry name" value="TSUP/Inactive_protease-like"/>
</dbReference>
<feature type="transmembrane region" description="Helical" evidence="5">
    <location>
        <begin position="105"/>
        <end position="128"/>
    </location>
</feature>
<accession>A0AAE7BJ13</accession>
<feature type="transmembrane region" description="Helical" evidence="5">
    <location>
        <begin position="33"/>
        <end position="61"/>
    </location>
</feature>
<feature type="transmembrane region" description="Helical" evidence="5">
    <location>
        <begin position="216"/>
        <end position="235"/>
    </location>
</feature>
<evidence type="ECO:0000313" key="6">
    <source>
        <dbReference type="EMBL" id="QKF78729.1"/>
    </source>
</evidence>
<keyword evidence="4 5" id="KW-0472">Membrane</keyword>
<evidence type="ECO:0000256" key="4">
    <source>
        <dbReference type="ARBA" id="ARBA00023136"/>
    </source>
</evidence>
<keyword evidence="7" id="KW-1185">Reference proteome</keyword>
<dbReference type="RefSeq" id="WP_129010828.1">
    <property type="nucleotide sequence ID" value="NZ_CP053835.1"/>
</dbReference>
<comment type="similarity">
    <text evidence="5">Belongs to the 4-toluene sulfonate uptake permease (TSUP) (TC 2.A.102) family.</text>
</comment>
<name>A0AAE7BJ13_9BACT</name>
<organism evidence="6 7">
    <name type="scientific">Arcobacter defluvii</name>
    <dbReference type="NCBI Taxonomy" id="873191"/>
    <lineage>
        <taxon>Bacteria</taxon>
        <taxon>Pseudomonadati</taxon>
        <taxon>Campylobacterota</taxon>
        <taxon>Epsilonproteobacteria</taxon>
        <taxon>Campylobacterales</taxon>
        <taxon>Arcobacteraceae</taxon>
        <taxon>Arcobacter</taxon>
    </lineage>
</organism>
<feature type="transmembrane region" description="Helical" evidence="5">
    <location>
        <begin position="73"/>
        <end position="93"/>
    </location>
</feature>
<feature type="transmembrane region" description="Helical" evidence="5">
    <location>
        <begin position="241"/>
        <end position="259"/>
    </location>
</feature>
<dbReference type="PANTHER" id="PTHR43701:SF2">
    <property type="entry name" value="MEMBRANE TRANSPORTER PROTEIN YJNA-RELATED"/>
    <property type="match status" value="1"/>
</dbReference>
<keyword evidence="2 5" id="KW-0812">Transmembrane</keyword>
<dbReference type="GO" id="GO:0005886">
    <property type="term" value="C:plasma membrane"/>
    <property type="evidence" value="ECO:0007669"/>
    <property type="project" value="UniProtKB-SubCell"/>
</dbReference>
<evidence type="ECO:0000313" key="7">
    <source>
        <dbReference type="Proteomes" id="UP000503313"/>
    </source>
</evidence>
<evidence type="ECO:0000256" key="1">
    <source>
        <dbReference type="ARBA" id="ARBA00004141"/>
    </source>
</evidence>
<feature type="transmembrane region" description="Helical" evidence="5">
    <location>
        <begin position="181"/>
        <end position="201"/>
    </location>
</feature>
<evidence type="ECO:0000256" key="2">
    <source>
        <dbReference type="ARBA" id="ARBA00022692"/>
    </source>
</evidence>
<feature type="transmembrane region" description="Helical" evidence="5">
    <location>
        <begin position="140"/>
        <end position="161"/>
    </location>
</feature>
<reference evidence="6 7" key="1">
    <citation type="submission" date="2020-05" db="EMBL/GenBank/DDBJ databases">
        <title>Complete genome sequencing of Campylobacter and Arcobacter type strains.</title>
        <authorList>
            <person name="Miller W.G."/>
            <person name="Yee E."/>
        </authorList>
    </citation>
    <scope>NUCLEOTIDE SEQUENCE [LARGE SCALE GENOMIC DNA]</scope>
    <source>
        <strain evidence="6 7">LMG 25694</strain>
    </source>
</reference>
<keyword evidence="3 5" id="KW-1133">Transmembrane helix</keyword>
<dbReference type="PANTHER" id="PTHR43701">
    <property type="entry name" value="MEMBRANE TRANSPORTER PROTEIN MJ0441-RELATED"/>
    <property type="match status" value="1"/>
</dbReference>
<gene>
    <name evidence="6" type="ORF">ADFLV_2757</name>
</gene>
<sequence length="262" mass="28540">MKNKNLYSFLTGGSVATLGGLIGLGGAEFRLPILVGFFGFTTLSAIIINKIVSLVVVIFSIFFRSNTIGFEEIIPHSFIIMNILIGSLFGAYIGANYAMRINQNLLNKIILVMLITLALSMLLGHNYLVGGTPLFENQILLFVVGIIAGILIGIIAAVLGVAGGEFIIPTLILLFGLDPKLAGSISLCISLPTMLMAFFRYSKSEQFNQIMNEKRFLTFMIVGSFIGVFIGSLLLNYINSQYISILLGVILLISAWKVFKTH</sequence>
<proteinExistence type="inferred from homology"/>
<evidence type="ECO:0000256" key="3">
    <source>
        <dbReference type="ARBA" id="ARBA00022989"/>
    </source>
</evidence>
<feature type="transmembrane region" description="Helical" evidence="5">
    <location>
        <begin position="7"/>
        <end position="27"/>
    </location>
</feature>
<dbReference type="InterPro" id="IPR002781">
    <property type="entry name" value="TM_pro_TauE-like"/>
</dbReference>
<evidence type="ECO:0000256" key="5">
    <source>
        <dbReference type="RuleBase" id="RU363041"/>
    </source>
</evidence>
<comment type="subcellular location">
    <subcellularLocation>
        <location evidence="5">Cell membrane</location>
        <topology evidence="5">Multi-pass membrane protein</topology>
    </subcellularLocation>
    <subcellularLocation>
        <location evidence="1">Membrane</location>
        <topology evidence="1">Multi-pass membrane protein</topology>
    </subcellularLocation>
</comment>
<dbReference type="AlphaFoldDB" id="A0AAE7BJ13"/>